<evidence type="ECO:0000313" key="3">
    <source>
        <dbReference type="Proteomes" id="UP000237839"/>
    </source>
</evidence>
<dbReference type="RefSeq" id="WP_105532566.1">
    <property type="nucleotide sequence ID" value="NZ_PUGF01000013.1"/>
</dbReference>
<accession>A0A2S9GXI3</accession>
<organism evidence="2 3">
    <name type="scientific">Solimicrobium silvestre</name>
    <dbReference type="NCBI Taxonomy" id="2099400"/>
    <lineage>
        <taxon>Bacteria</taxon>
        <taxon>Pseudomonadati</taxon>
        <taxon>Pseudomonadota</taxon>
        <taxon>Betaproteobacteria</taxon>
        <taxon>Burkholderiales</taxon>
        <taxon>Oxalobacteraceae</taxon>
        <taxon>Solimicrobium</taxon>
    </lineage>
</organism>
<name>A0A2S9GXI3_9BURK</name>
<sequence>MNHISADPRLWDKHAPTHENGAAKHTVRITPRGVKMHFSVNTNHITELRHLIMTTCGDLLIFMQIQPVEHATRMQVELCMKIPALQRVTAAIQHTSMNVALTCI</sequence>
<keyword evidence="3" id="KW-1185">Reference proteome</keyword>
<comment type="caution">
    <text evidence="2">The sequence shown here is derived from an EMBL/GenBank/DDBJ whole genome shotgun (WGS) entry which is preliminary data.</text>
</comment>
<gene>
    <name evidence="2" type="ORF">S2091_2810</name>
</gene>
<dbReference type="OrthoDB" id="8777969at2"/>
<dbReference type="EMBL" id="PUGF01000013">
    <property type="protein sequence ID" value="PRC92435.1"/>
    <property type="molecule type" value="Genomic_DNA"/>
</dbReference>
<protein>
    <submittedName>
        <fullName evidence="2">Uncharacterized protein</fullName>
    </submittedName>
</protein>
<feature type="region of interest" description="Disordered" evidence="1">
    <location>
        <begin position="1"/>
        <end position="21"/>
    </location>
</feature>
<evidence type="ECO:0000313" key="2">
    <source>
        <dbReference type="EMBL" id="PRC92435.1"/>
    </source>
</evidence>
<evidence type="ECO:0000256" key="1">
    <source>
        <dbReference type="SAM" id="MobiDB-lite"/>
    </source>
</evidence>
<dbReference type="AlphaFoldDB" id="A0A2S9GXI3"/>
<dbReference type="Proteomes" id="UP000237839">
    <property type="component" value="Unassembled WGS sequence"/>
</dbReference>
<reference evidence="2 3" key="1">
    <citation type="submission" date="2018-02" db="EMBL/GenBank/DDBJ databases">
        <title>Solimicrobium silvestre gen. nov., sp. nov., isolated from alpine forest soil.</title>
        <authorList>
            <person name="Margesin R."/>
            <person name="Albuquerque L."/>
            <person name="Zhang D.-C."/>
            <person name="Froufe H.J.C."/>
            <person name="Severino R."/>
            <person name="Roxo I."/>
            <person name="Egas C."/>
            <person name="Da Costa M.S."/>
        </authorList>
    </citation>
    <scope>NUCLEOTIDE SEQUENCE [LARGE SCALE GENOMIC DNA]</scope>
    <source>
        <strain evidence="2 3">S20-91</strain>
    </source>
</reference>
<proteinExistence type="predicted"/>